<dbReference type="GO" id="GO:0051607">
    <property type="term" value="P:defense response to virus"/>
    <property type="evidence" value="ECO:0007669"/>
    <property type="project" value="UniProtKB-KW"/>
</dbReference>
<reference evidence="17 27" key="8">
    <citation type="submission" date="2018-08" db="EMBL/GenBank/DDBJ databases">
        <authorList>
            <person name="Fokvardsen B D."/>
            <person name="Norman A."/>
        </authorList>
    </citation>
    <scope>NUCLEOTIDE SEQUENCE [LARGE SCALE GENOMIC DNA]</scope>
    <source>
        <strain evidence="17 27">DKC2</strain>
    </source>
</reference>
<dbReference type="Proteomes" id="UP000044938">
    <property type="component" value="Unassembled WGS sequence"/>
</dbReference>
<protein>
    <recommendedName>
        <fullName evidence="2">CRISPR system Cms protein Csm4</fullName>
    </recommendedName>
</protein>
<dbReference type="Proteomes" id="UP000038802">
    <property type="component" value="Unassembled WGS sequence"/>
</dbReference>
<dbReference type="EMBL" id="CFOE01000141">
    <property type="protein sequence ID" value="CFE39035.1"/>
    <property type="molecule type" value="Genomic_DNA"/>
</dbReference>
<dbReference type="EMBL" id="CSAD01000173">
    <property type="protein sequence ID" value="COV31075.1"/>
    <property type="molecule type" value="Genomic_DNA"/>
</dbReference>
<reference evidence="16" key="7">
    <citation type="submission" date="2018-07" db="EMBL/GenBank/DDBJ databases">
        <authorList>
            <person name="Shah S."/>
            <person name="Brown T."/>
            <person name="Auld S."/>
            <person name="Bratton K."/>
            <person name="Narechania A."/>
            <person name="Mathema B."/>
            <person name="Gandhi N."/>
        </authorList>
    </citation>
    <scope>NUCLEOTIDE SEQUENCE</scope>
    <source>
        <strain evidence="16">32301_S10</strain>
    </source>
</reference>
<dbReference type="Proteomes" id="UP000046947">
    <property type="component" value="Unassembled WGS sequence"/>
</dbReference>
<dbReference type="InterPro" id="IPR005510">
    <property type="entry name" value="Csm4"/>
</dbReference>
<dbReference type="EMBL" id="LWDQ01000001">
    <property type="protein sequence ID" value="OMH60760.1"/>
    <property type="molecule type" value="Genomic_DNA"/>
</dbReference>
<evidence type="ECO:0000256" key="1">
    <source>
        <dbReference type="ARBA" id="ARBA00005772"/>
    </source>
</evidence>
<evidence type="ECO:0000313" key="15">
    <source>
        <dbReference type="EMBL" id="OMH60760.1"/>
    </source>
</evidence>
<sequence length="302" mass="32301">MNSRLFRFDFDRTHFGDHGLESSTISCPADTLYSALCVEALRMGGQQLLGELVACSTLRLTDLLPYVGPDYLVPKPLHSVRSDGSSMQKKLAKKIGFLPAAQLGSFLDGTADLKELAARQTKIGVHAVSAKAAIHNGKKDADPYRVGYFRFELDAGLWLLATGSESELGLLTRLLKGISALGGERTSGFGAFNLTESEAPAALTPTVDAASLMTLTTSLPTDDELEAALAGATYRLVKRSGFVASSTYADMPLRKRDIYKFAAGSVFSRPFQGGILDVSLGGNHPVYSYARPLFLALPESAA</sequence>
<feature type="domain" description="Csm4 C-terminal" evidence="7">
    <location>
        <begin position="209"/>
        <end position="296"/>
    </location>
</feature>
<dbReference type="Proteomes" id="UP000256381">
    <property type="component" value="Unassembled WGS sequence"/>
</dbReference>
<evidence type="ECO:0000313" key="24">
    <source>
        <dbReference type="Proteomes" id="UP000050164"/>
    </source>
</evidence>
<evidence type="ECO:0000313" key="27">
    <source>
        <dbReference type="Proteomes" id="UP000300237"/>
    </source>
</evidence>
<dbReference type="OMA" id="YFSHFEF"/>
<feature type="domain" description="CRISPR type III-associated protein" evidence="6">
    <location>
        <begin position="85"/>
        <end position="192"/>
    </location>
</feature>
<dbReference type="Proteomes" id="UP000050139">
    <property type="component" value="Unassembled WGS sequence"/>
</dbReference>
<organism evidence="13 20">
    <name type="scientific">Mycobacterium tuberculosis</name>
    <dbReference type="NCBI Taxonomy" id="1773"/>
    <lineage>
        <taxon>Bacteria</taxon>
        <taxon>Bacillati</taxon>
        <taxon>Actinomycetota</taxon>
        <taxon>Actinomycetes</taxon>
        <taxon>Mycobacteriales</taxon>
        <taxon>Mycobacteriaceae</taxon>
        <taxon>Mycobacterium</taxon>
        <taxon>Mycobacterium tuberculosis complex</taxon>
    </lineage>
</organism>
<evidence type="ECO:0000313" key="14">
    <source>
        <dbReference type="EMBL" id="COW30723.1"/>
    </source>
</evidence>
<dbReference type="EMBL" id="CSAJ01000286">
    <property type="protein sequence ID" value="COW30723.1"/>
    <property type="molecule type" value="Genomic_DNA"/>
</dbReference>
<comment type="similarity">
    <text evidence="1">Belongs to the CRISPR-associated Csm4 family.</text>
</comment>
<reference evidence="12" key="2">
    <citation type="submission" date="2015-03" db="EMBL/GenBank/DDBJ databases">
        <authorList>
            <person name="Murphy D."/>
        </authorList>
    </citation>
    <scope>NUCLEOTIDE SEQUENCE [LARGE SCALE GENOMIC DNA]</scope>
    <source>
        <strain evidence="12">K00500041</strain>
    </source>
</reference>
<dbReference type="NCBIfam" id="TIGR01903">
    <property type="entry name" value="cas5_csm4"/>
    <property type="match status" value="1"/>
</dbReference>
<dbReference type="EMBL" id="CNFT01000053">
    <property type="protein sequence ID" value="CKQ93839.1"/>
    <property type="molecule type" value="Genomic_DNA"/>
</dbReference>
<evidence type="ECO:0000313" key="12">
    <source>
        <dbReference type="EMBL" id="COV27037.1"/>
    </source>
</evidence>
<name>A0A0E8VND8_MYCTX</name>
<evidence type="ECO:0000313" key="11">
    <source>
        <dbReference type="EMBL" id="CLW28311.1"/>
    </source>
</evidence>
<evidence type="ECO:0000313" key="21">
    <source>
        <dbReference type="Proteomes" id="UP000046947"/>
    </source>
</evidence>
<evidence type="ECO:0000313" key="26">
    <source>
        <dbReference type="Proteomes" id="UP000256381"/>
    </source>
</evidence>
<evidence type="ECO:0000313" key="17">
    <source>
        <dbReference type="EMBL" id="VCU51101.1"/>
    </source>
</evidence>
<evidence type="ECO:0000259" key="7">
    <source>
        <dbReference type="Pfam" id="PF17953"/>
    </source>
</evidence>
<dbReference type="PATRIC" id="fig|1773.206.peg.1604"/>
<evidence type="ECO:0000256" key="4">
    <source>
        <dbReference type="ARBA" id="ARBA00023118"/>
    </source>
</evidence>
<dbReference type="EMBL" id="CSAE01000074">
    <property type="protein sequence ID" value="COV27037.1"/>
    <property type="molecule type" value="Genomic_DNA"/>
</dbReference>
<dbReference type="Proteomes" id="UP000300237">
    <property type="component" value="Chromosome"/>
</dbReference>
<reference evidence="15 25" key="6">
    <citation type="submission" date="2017-02" db="EMBL/GenBank/DDBJ databases">
        <title>Protein polymorphisms may explain contrasting epidemiological fitness of two variants of a multidrug-resistant Mycobacterium tuberculosis strain.</title>
        <authorList>
            <person name="Bigi M.M."/>
            <person name="Lopez B."/>
            <person name="Blanco F.C."/>
            <person name="Sasiain M.C."/>
            <person name="De La Barrera S."/>
            <person name="Ritacco V."/>
            <person name="Bigi F."/>
            <person name="Soria M.A."/>
        </authorList>
    </citation>
    <scope>NUCLEOTIDE SEQUENCE [LARGE SCALE GENOMIC DNA]</scope>
    <source>
        <strain evidence="15 25">6548</strain>
    </source>
</reference>
<evidence type="ECO:0000313" key="18">
    <source>
        <dbReference type="Proteomes" id="UP000038802"/>
    </source>
</evidence>
<dbReference type="GO" id="GO:0003723">
    <property type="term" value="F:RNA binding"/>
    <property type="evidence" value="ECO:0007669"/>
    <property type="project" value="UniProtKB-KW"/>
</dbReference>
<dbReference type="Proteomes" id="UP000189452">
    <property type="component" value="Chromosome"/>
</dbReference>
<evidence type="ECO:0000313" key="10">
    <source>
        <dbReference type="EMBL" id="CKQ93839.1"/>
    </source>
</evidence>
<dbReference type="SMR" id="A0A0E8VND8"/>
<dbReference type="RefSeq" id="WP_003414288.1">
    <property type="nucleotide sequence ID" value="NZ_AP017901.1"/>
</dbReference>
<reference evidence="11 23" key="1">
    <citation type="submission" date="2015-03" db="EMBL/GenBank/DDBJ databases">
        <authorList>
            <consortium name="Pathogen Informatics"/>
            <person name="Murphy D."/>
        </authorList>
    </citation>
    <scope>NUCLEOTIDE SEQUENCE [LARGE SCALE GENOMIC DNA]</scope>
    <source>
        <strain evidence="11 23">0268S</strain>
    </source>
</reference>
<gene>
    <name evidence="16" type="primary">csm4</name>
    <name evidence="15" type="ORF">A4S10_02944</name>
    <name evidence="17" type="ORF">DKC2_3002</name>
    <name evidence="16" type="ORF">DSJ38_16345</name>
    <name evidence="13" type="ORF">ERS007679_01567</name>
    <name evidence="8" type="ORF">ERS007681_01406</name>
    <name evidence="9" type="ORF">ERS007688_01386</name>
    <name evidence="12" type="ORF">ERS007703_00998</name>
    <name evidence="14" type="ORF">ERS007720_02304</name>
    <name evidence="10" type="ORF">ERS027659_00411</name>
    <name evidence="11" type="ORF">ERS094118_02267</name>
</gene>
<reference evidence="15 25" key="4">
    <citation type="submission" date="2016-04" db="EMBL/GenBank/DDBJ databases">
        <authorList>
            <person name="Bigi M."/>
            <person name="Bigi F."/>
            <person name="Soria M.A."/>
        </authorList>
    </citation>
    <scope>NUCLEOTIDE SEQUENCE [LARGE SCALE GENOMIC DNA]</scope>
    <source>
        <strain evidence="15 25">6548</strain>
    </source>
</reference>
<dbReference type="EMBL" id="CFOH01000173">
    <property type="protein sequence ID" value="CFE49219.1"/>
    <property type="molecule type" value="Genomic_DNA"/>
</dbReference>
<dbReference type="AlphaFoldDB" id="A0A0E8VND8"/>
<reference evidence="16 26" key="5">
    <citation type="journal article" date="2017" name="N. Engl. J. Med.">
        <title>Transmission of Extensively Drug-Resistant Tuberculosis in South Africa.</title>
        <authorList>
            <person name="Shah N.S."/>
            <person name="Auld S.C."/>
            <person name="Brust J.C."/>
            <person name="Mathema B."/>
            <person name="Ismail N."/>
            <person name="Moodley P."/>
            <person name="Mlisana K."/>
            <person name="Allana S."/>
            <person name="Campbell A."/>
            <person name="Mthiyane T."/>
            <person name="Morris N."/>
            <person name="Mpangase P."/>
            <person name="van der Meulen H."/>
            <person name="Omar S.V."/>
            <person name="Brown T.S."/>
            <person name="Narechania A."/>
            <person name="Shaskina E."/>
            <person name="Kapwata T."/>
            <person name="Kreiswirth B."/>
            <person name="Gandhi N.R."/>
        </authorList>
    </citation>
    <scope>NUCLEOTIDE SEQUENCE [LARGE SCALE GENOMIC DNA]</scope>
    <source>
        <strain evidence="16 26">32301_S10</strain>
    </source>
</reference>
<dbReference type="Pfam" id="PF17953">
    <property type="entry name" value="Csm4_C"/>
    <property type="match status" value="1"/>
</dbReference>
<evidence type="ECO:0000313" key="13">
    <source>
        <dbReference type="EMBL" id="COV31075.1"/>
    </source>
</evidence>
<evidence type="ECO:0000313" key="20">
    <source>
        <dbReference type="Proteomes" id="UP000045842"/>
    </source>
</evidence>
<dbReference type="Proteomes" id="UP000050164">
    <property type="component" value="Unassembled WGS sequence"/>
</dbReference>
<accession>A0A0E8VND8</accession>
<evidence type="ECO:0000313" key="9">
    <source>
        <dbReference type="EMBL" id="CFE49219.1"/>
    </source>
</evidence>
<evidence type="ECO:0000313" key="8">
    <source>
        <dbReference type="EMBL" id="CFE39035.1"/>
    </source>
</evidence>
<dbReference type="InterPro" id="IPR005537">
    <property type="entry name" value="RAMP_III_fam"/>
</dbReference>
<evidence type="ECO:0000313" key="19">
    <source>
        <dbReference type="Proteomes" id="UP000044938"/>
    </source>
</evidence>
<evidence type="ECO:0000313" key="16">
    <source>
        <dbReference type="EMBL" id="REQ49399.1"/>
    </source>
</evidence>
<dbReference type="Proteomes" id="UP000048289">
    <property type="component" value="Unassembled WGS sequence"/>
</dbReference>
<proteinExistence type="inferred from homology"/>
<dbReference type="EMBL" id="QTBD01000193">
    <property type="protein sequence ID" value="REQ49399.1"/>
    <property type="molecule type" value="Genomic_DNA"/>
</dbReference>
<reference evidence="18 19" key="3">
    <citation type="submission" date="2015-03" db="EMBL/GenBank/DDBJ databases">
        <authorList>
            <consortium name="Pathogen Informatics"/>
        </authorList>
    </citation>
    <scope>NUCLEOTIDE SEQUENCE [LARGE SCALE GENOMIC DNA]</scope>
    <source>
        <strain evidence="10 24">Bir 185</strain>
        <strain evidence="13 20">G09801536</strain>
        <strain evidence="8 22">G09901357</strain>
        <strain evidence="9 21">H09601792</strain>
        <strain evidence="18">K00500041</strain>
        <strain evidence="14 19">M09401471</strain>
    </source>
</reference>
<evidence type="ECO:0000256" key="5">
    <source>
        <dbReference type="ARBA" id="ARBA00093789"/>
    </source>
</evidence>
<evidence type="ECO:0000256" key="2">
    <source>
        <dbReference type="ARBA" id="ARBA00016109"/>
    </source>
</evidence>
<evidence type="ECO:0000313" key="23">
    <source>
        <dbReference type="Proteomes" id="UP000050139"/>
    </source>
</evidence>
<dbReference type="InterPro" id="IPR040932">
    <property type="entry name" value="Csm4_C"/>
</dbReference>
<evidence type="ECO:0000256" key="3">
    <source>
        <dbReference type="ARBA" id="ARBA00022884"/>
    </source>
</evidence>
<dbReference type="Pfam" id="PF03787">
    <property type="entry name" value="RAMPs"/>
    <property type="match status" value="1"/>
</dbReference>
<dbReference type="STRING" id="115862.BBG46_14710"/>
<evidence type="ECO:0000259" key="6">
    <source>
        <dbReference type="Pfam" id="PF03787"/>
    </source>
</evidence>
<evidence type="ECO:0000313" key="22">
    <source>
        <dbReference type="Proteomes" id="UP000048289"/>
    </source>
</evidence>
<evidence type="ECO:0000313" key="25">
    <source>
        <dbReference type="Proteomes" id="UP000189452"/>
    </source>
</evidence>
<dbReference type="EMBL" id="COPH01000015">
    <property type="protein sequence ID" value="CLW28311.1"/>
    <property type="molecule type" value="Genomic_DNA"/>
</dbReference>
<comment type="subunit">
    <text evidence="5">Part of the Csm effector complex that includes Cas10, Csm2, Csm3, Csm4 and Csm5.</text>
</comment>
<dbReference type="CDD" id="cd09663">
    <property type="entry name" value="Csm4_III-A"/>
    <property type="match status" value="1"/>
</dbReference>
<keyword evidence="4" id="KW-0051">Antiviral defense</keyword>
<dbReference type="EMBL" id="LR027516">
    <property type="protein sequence ID" value="VCU51101.1"/>
    <property type="molecule type" value="Genomic_DNA"/>
</dbReference>
<keyword evidence="3" id="KW-0694">RNA-binding</keyword>
<dbReference type="Proteomes" id="UP000045842">
    <property type="component" value="Unassembled WGS sequence"/>
</dbReference>